<evidence type="ECO:0000313" key="11">
    <source>
        <dbReference type="EMBL" id="KAJ4964857.1"/>
    </source>
</evidence>
<keyword evidence="3 10" id="KW-0813">Transport</keyword>
<evidence type="ECO:0000256" key="9">
    <source>
        <dbReference type="ARBA" id="ARBA00023136"/>
    </source>
</evidence>
<dbReference type="Gene3D" id="1.20.1280.290">
    <property type="match status" value="2"/>
</dbReference>
<dbReference type="AlphaFoldDB" id="A0A9Q0HII1"/>
<evidence type="ECO:0000313" key="12">
    <source>
        <dbReference type="Proteomes" id="UP001141806"/>
    </source>
</evidence>
<evidence type="ECO:0000256" key="1">
    <source>
        <dbReference type="ARBA" id="ARBA00004651"/>
    </source>
</evidence>
<keyword evidence="7" id="KW-0677">Repeat</keyword>
<dbReference type="FunFam" id="1.20.1280.290:FF:000002">
    <property type="entry name" value="Bidirectional sugar transporter SWEET"/>
    <property type="match status" value="1"/>
</dbReference>
<keyword evidence="8 10" id="KW-1133">Transmembrane helix</keyword>
<comment type="caution">
    <text evidence="11">The sequence shown here is derived from an EMBL/GenBank/DDBJ whole genome shotgun (WGS) entry which is preliminary data.</text>
</comment>
<dbReference type="OrthoDB" id="409725at2759"/>
<keyword evidence="6 10" id="KW-0812">Transmembrane</keyword>
<dbReference type="EMBL" id="JAMYWD010000007">
    <property type="protein sequence ID" value="KAJ4964857.1"/>
    <property type="molecule type" value="Genomic_DNA"/>
</dbReference>
<dbReference type="FunFam" id="1.20.1280.290:FF:000014">
    <property type="entry name" value="Bidirectional sugar transporter SWEET"/>
    <property type="match status" value="1"/>
</dbReference>
<dbReference type="PANTHER" id="PTHR10791">
    <property type="entry name" value="RAG1-ACTIVATING PROTEIN 1"/>
    <property type="match status" value="1"/>
</dbReference>
<keyword evidence="12" id="KW-1185">Reference proteome</keyword>
<dbReference type="Pfam" id="PF03083">
    <property type="entry name" value="MtN3_slv"/>
    <property type="match status" value="2"/>
</dbReference>
<reference evidence="11" key="1">
    <citation type="journal article" date="2023" name="Plant J.">
        <title>The genome of the king protea, Protea cynaroides.</title>
        <authorList>
            <person name="Chang J."/>
            <person name="Duong T.A."/>
            <person name="Schoeman C."/>
            <person name="Ma X."/>
            <person name="Roodt D."/>
            <person name="Barker N."/>
            <person name="Li Z."/>
            <person name="Van de Peer Y."/>
            <person name="Mizrachi E."/>
        </authorList>
    </citation>
    <scope>NUCLEOTIDE SEQUENCE</scope>
    <source>
        <tissue evidence="11">Young leaves</tissue>
    </source>
</reference>
<protein>
    <recommendedName>
        <fullName evidence="10">Bidirectional sugar transporter SWEET</fullName>
    </recommendedName>
</protein>
<keyword evidence="5 10" id="KW-0762">Sugar transport</keyword>
<comment type="caution">
    <text evidence="10">Lacks conserved residue(s) required for the propagation of feature annotation.</text>
</comment>
<comment type="function">
    <text evidence="10">Mediates both low-affinity uptake and efflux of sugar across the membrane.</text>
</comment>
<dbReference type="GO" id="GO:0051119">
    <property type="term" value="F:sugar transmembrane transporter activity"/>
    <property type="evidence" value="ECO:0007669"/>
    <property type="project" value="InterPro"/>
</dbReference>
<keyword evidence="4" id="KW-1003">Cell membrane</keyword>
<evidence type="ECO:0000256" key="8">
    <source>
        <dbReference type="ARBA" id="ARBA00022989"/>
    </source>
</evidence>
<name>A0A9Q0HII1_9MAGN</name>
<feature type="transmembrane region" description="Helical" evidence="10">
    <location>
        <begin position="259"/>
        <end position="280"/>
    </location>
</feature>
<accession>A0A9Q0HII1</accession>
<comment type="subcellular location">
    <subcellularLocation>
        <location evidence="1">Cell membrane</location>
        <topology evidence="1">Multi-pass membrane protein</topology>
    </subcellularLocation>
</comment>
<evidence type="ECO:0000256" key="3">
    <source>
        <dbReference type="ARBA" id="ARBA00022448"/>
    </source>
</evidence>
<dbReference type="GO" id="GO:0005886">
    <property type="term" value="C:plasma membrane"/>
    <property type="evidence" value="ECO:0007669"/>
    <property type="project" value="UniProtKB-SubCell"/>
</dbReference>
<feature type="transmembrane region" description="Helical" evidence="10">
    <location>
        <begin position="203"/>
        <end position="224"/>
    </location>
</feature>
<feature type="transmembrane region" description="Helical" evidence="10">
    <location>
        <begin position="170"/>
        <end position="191"/>
    </location>
</feature>
<comment type="similarity">
    <text evidence="2 10">Belongs to the SWEET sugar transporter family.</text>
</comment>
<feature type="transmembrane region" description="Helical" evidence="10">
    <location>
        <begin position="25"/>
        <end position="43"/>
    </location>
</feature>
<organism evidence="11 12">
    <name type="scientific">Protea cynaroides</name>
    <dbReference type="NCBI Taxonomy" id="273540"/>
    <lineage>
        <taxon>Eukaryota</taxon>
        <taxon>Viridiplantae</taxon>
        <taxon>Streptophyta</taxon>
        <taxon>Embryophyta</taxon>
        <taxon>Tracheophyta</taxon>
        <taxon>Spermatophyta</taxon>
        <taxon>Magnoliopsida</taxon>
        <taxon>Proteales</taxon>
        <taxon>Proteaceae</taxon>
        <taxon>Protea</taxon>
    </lineage>
</organism>
<feature type="transmembrane region" description="Helical" evidence="10">
    <location>
        <begin position="142"/>
        <end position="163"/>
    </location>
</feature>
<keyword evidence="9 10" id="KW-0472">Membrane</keyword>
<evidence type="ECO:0000256" key="5">
    <source>
        <dbReference type="ARBA" id="ARBA00022597"/>
    </source>
</evidence>
<gene>
    <name evidence="11" type="ORF">NE237_016706</name>
</gene>
<proteinExistence type="inferred from homology"/>
<dbReference type="PANTHER" id="PTHR10791:SF44">
    <property type="entry name" value="BIDIRECTIONAL SUGAR TRANSPORTER SWEET1"/>
    <property type="match status" value="1"/>
</dbReference>
<sequence length="295" mass="32501">MYLANINCDRYMTLVFFLQYSSINSQQYCLVRSVFSLLIFLLIELRKMGFINFSSHSIFLTSSSSSSSDTEIDVAHTLFGILGNASALFLYLVPTITFIRIIRSKSTEEFSGIPYVMTLLNCLLATWYGLPFVSSNNILLSTVNGAGAVIESVYVMMFIIYAPRKEKTKILALFTLVLVLFAVIAIVSIVALDGHARTLFCGFASSIFSILMYASPLAIMSLVITTKSVEYMPFSLSLFCFLSGTSFCIFGLLGRDPFVAVPNGSGSILGALQLIVYAIYRNNKGEGDETTQLLV</sequence>
<evidence type="ECO:0000256" key="2">
    <source>
        <dbReference type="ARBA" id="ARBA00007809"/>
    </source>
</evidence>
<feature type="transmembrane region" description="Helical" evidence="10">
    <location>
        <begin position="78"/>
        <end position="101"/>
    </location>
</feature>
<evidence type="ECO:0000256" key="6">
    <source>
        <dbReference type="ARBA" id="ARBA00022692"/>
    </source>
</evidence>
<evidence type="ECO:0000256" key="10">
    <source>
        <dbReference type="RuleBase" id="RU910715"/>
    </source>
</evidence>
<feature type="transmembrane region" description="Helical" evidence="10">
    <location>
        <begin position="231"/>
        <end position="253"/>
    </location>
</feature>
<dbReference type="Proteomes" id="UP001141806">
    <property type="component" value="Unassembled WGS sequence"/>
</dbReference>
<dbReference type="InterPro" id="IPR004316">
    <property type="entry name" value="SWEET_rpt"/>
</dbReference>
<dbReference type="InterPro" id="IPR047664">
    <property type="entry name" value="SWEET"/>
</dbReference>
<feature type="transmembrane region" description="Helical" evidence="10">
    <location>
        <begin position="113"/>
        <end position="130"/>
    </location>
</feature>
<evidence type="ECO:0000256" key="4">
    <source>
        <dbReference type="ARBA" id="ARBA00022475"/>
    </source>
</evidence>
<evidence type="ECO:0000256" key="7">
    <source>
        <dbReference type="ARBA" id="ARBA00022737"/>
    </source>
</evidence>